<evidence type="ECO:0000313" key="8">
    <source>
        <dbReference type="Proteomes" id="UP000245206"/>
    </source>
</evidence>
<dbReference type="PANTHER" id="PTHR43808">
    <property type="entry name" value="ACETYLORNITHINE DEACETYLASE"/>
    <property type="match status" value="1"/>
</dbReference>
<keyword evidence="4" id="KW-0378">Hydrolase</keyword>
<dbReference type="Gene3D" id="3.40.630.10">
    <property type="entry name" value="Zn peptidases"/>
    <property type="match status" value="1"/>
</dbReference>
<dbReference type="AlphaFoldDB" id="A0A2P2DFZ8"/>
<dbReference type="OrthoDB" id="9792335at2"/>
<dbReference type="Proteomes" id="UP000245206">
    <property type="component" value="Unassembled WGS sequence"/>
</dbReference>
<evidence type="ECO:0000256" key="2">
    <source>
        <dbReference type="ARBA" id="ARBA00006247"/>
    </source>
</evidence>
<gene>
    <name evidence="7" type="primary">argE</name>
    <name evidence="7" type="ORF">LPTSP2_28400</name>
</gene>
<protein>
    <submittedName>
        <fullName evidence="7">Metallopeptidase</fullName>
    </submittedName>
</protein>
<dbReference type="SUPFAM" id="SSF53187">
    <property type="entry name" value="Zn-dependent exopeptidases"/>
    <property type="match status" value="1"/>
</dbReference>
<dbReference type="Gene3D" id="3.30.70.360">
    <property type="match status" value="1"/>
</dbReference>
<comment type="similarity">
    <text evidence="2">Belongs to the peptidase M20A family.</text>
</comment>
<keyword evidence="3" id="KW-0479">Metal-binding</keyword>
<evidence type="ECO:0000256" key="3">
    <source>
        <dbReference type="ARBA" id="ARBA00022723"/>
    </source>
</evidence>
<accession>A0A2P2DFZ8</accession>
<evidence type="ECO:0000256" key="1">
    <source>
        <dbReference type="ARBA" id="ARBA00001947"/>
    </source>
</evidence>
<dbReference type="PANTHER" id="PTHR43808:SF8">
    <property type="entry name" value="PEPTIDASE M20 DIMERISATION DOMAIN-CONTAINING PROTEIN"/>
    <property type="match status" value="1"/>
</dbReference>
<keyword evidence="8" id="KW-1185">Reference proteome</keyword>
<dbReference type="InterPro" id="IPR002933">
    <property type="entry name" value="Peptidase_M20"/>
</dbReference>
<evidence type="ECO:0000259" key="6">
    <source>
        <dbReference type="Pfam" id="PF07687"/>
    </source>
</evidence>
<sequence>MKANIWVWFILISILDCSFGQKVQYAELKKSYPIVNWESRRKEAVQYLTDILKIPSVRGNEIQVTKYIQSILTKEGISSRLIYDPKFPNRPNLVAELPATVPNPEPGIVLANHLDTVEFDVKEWKVNPLSGSVRDGRVWGRGAIDMKGMAVMELVAFLELKRSGIPRTRKTMYLALADEESGSVLGGKYITTEQKKIFEGYEYAINEGGVATRDIVIPGSTIFNIQYAEKGNIWLRAKITGTSGHGSSPPNQYPALALMQFFNEIRELDSDIRITEETDAFFYQLGTISSFPKSFFLKNARNPLIKPLLHSTIRSNRHLTAMTTNTKSITGFRTSEGEGGENVIAGEAIGRLDIRTLPGVDIEEFAKKVKVIATKYNAEITFTDINPTDISPIQTKFFRTLAAVSVNKFPNSTVTPFLSPGKTDNSYLRKIGIKAYGLIPAVLKAEDIDGMHGKNENMSIDHLELGTKILFETLVEMNQYRN</sequence>
<evidence type="ECO:0000256" key="4">
    <source>
        <dbReference type="ARBA" id="ARBA00022801"/>
    </source>
</evidence>
<dbReference type="SUPFAM" id="SSF55031">
    <property type="entry name" value="Bacterial exopeptidase dimerisation domain"/>
    <property type="match status" value="1"/>
</dbReference>
<evidence type="ECO:0000313" key="7">
    <source>
        <dbReference type="EMBL" id="GBF43539.1"/>
    </source>
</evidence>
<organism evidence="7 8">
    <name type="scientific">Leptospira ellinghausenii</name>
    <dbReference type="NCBI Taxonomy" id="1917822"/>
    <lineage>
        <taxon>Bacteria</taxon>
        <taxon>Pseudomonadati</taxon>
        <taxon>Spirochaetota</taxon>
        <taxon>Spirochaetia</taxon>
        <taxon>Leptospirales</taxon>
        <taxon>Leptospiraceae</taxon>
        <taxon>Leptospira</taxon>
    </lineage>
</organism>
<reference evidence="8" key="1">
    <citation type="journal article" date="2019" name="Microbiol. Immunol.">
        <title>Molecular and phenotypic characterization of Leptospira johnsonii sp. nov., Leptospira ellinghausenii sp. nov. and Leptospira ryugenii sp. nov. isolated from soil and water in Japan.</title>
        <authorList>
            <person name="Masuzawa T."/>
            <person name="Saito M."/>
            <person name="Nakao R."/>
            <person name="Nikaido Y."/>
            <person name="Matsumoto M."/>
            <person name="Ogawa M."/>
            <person name="Yokoyama M."/>
            <person name="Hidaka Y."/>
            <person name="Tomita J."/>
            <person name="Sakakibara K."/>
            <person name="Suzuki K."/>
            <person name="Yasuda S."/>
            <person name="Sato H."/>
            <person name="Yamaguchi M."/>
            <person name="Yoshida S.I."/>
            <person name="Koizumi N."/>
            <person name="Kawamura Y."/>
        </authorList>
    </citation>
    <scope>NUCLEOTIDE SEQUENCE [LARGE SCALE GENOMIC DNA]</scope>
    <source>
        <strain evidence="8">E18</strain>
    </source>
</reference>
<dbReference type="EMBL" id="BFAZ01000009">
    <property type="protein sequence ID" value="GBF43539.1"/>
    <property type="molecule type" value="Genomic_DNA"/>
</dbReference>
<dbReference type="GO" id="GO:0046872">
    <property type="term" value="F:metal ion binding"/>
    <property type="evidence" value="ECO:0007669"/>
    <property type="project" value="UniProtKB-KW"/>
</dbReference>
<evidence type="ECO:0000256" key="5">
    <source>
        <dbReference type="ARBA" id="ARBA00022833"/>
    </source>
</evidence>
<dbReference type="InterPro" id="IPR011650">
    <property type="entry name" value="Peptidase_M20_dimer"/>
</dbReference>
<dbReference type="InterPro" id="IPR036264">
    <property type="entry name" value="Bact_exopeptidase_dim_dom"/>
</dbReference>
<proteinExistence type="inferred from homology"/>
<keyword evidence="5" id="KW-0862">Zinc</keyword>
<dbReference type="RefSeq" id="WP_108960448.1">
    <property type="nucleotide sequence ID" value="NZ_BFAZ01000009.1"/>
</dbReference>
<dbReference type="Gene3D" id="1.10.150.900">
    <property type="match status" value="1"/>
</dbReference>
<dbReference type="Pfam" id="PF01546">
    <property type="entry name" value="Peptidase_M20"/>
    <property type="match status" value="1"/>
</dbReference>
<feature type="domain" description="Peptidase M20 dimerisation" evidence="6">
    <location>
        <begin position="227"/>
        <end position="378"/>
    </location>
</feature>
<comment type="cofactor">
    <cofactor evidence="1">
        <name>Zn(2+)</name>
        <dbReference type="ChEBI" id="CHEBI:29105"/>
    </cofactor>
</comment>
<dbReference type="GO" id="GO:0016787">
    <property type="term" value="F:hydrolase activity"/>
    <property type="evidence" value="ECO:0007669"/>
    <property type="project" value="UniProtKB-KW"/>
</dbReference>
<dbReference type="Pfam" id="PF07687">
    <property type="entry name" value="M20_dimer"/>
    <property type="match status" value="1"/>
</dbReference>
<comment type="caution">
    <text evidence="7">The sequence shown here is derived from an EMBL/GenBank/DDBJ whole genome shotgun (WGS) entry which is preliminary data.</text>
</comment>
<name>A0A2P2DFZ8_9LEPT</name>
<dbReference type="InterPro" id="IPR050072">
    <property type="entry name" value="Peptidase_M20A"/>
</dbReference>